<keyword evidence="2 6" id="KW-1003">Cell membrane</keyword>
<keyword evidence="4 6" id="KW-1133">Transmembrane helix</keyword>
<evidence type="ECO:0000256" key="3">
    <source>
        <dbReference type="ARBA" id="ARBA00022692"/>
    </source>
</evidence>
<evidence type="ECO:0000256" key="2">
    <source>
        <dbReference type="ARBA" id="ARBA00022475"/>
    </source>
</evidence>
<feature type="transmembrane region" description="Helical" evidence="6">
    <location>
        <begin position="179"/>
        <end position="196"/>
    </location>
</feature>
<feature type="transmembrane region" description="Helical" evidence="6">
    <location>
        <begin position="121"/>
        <end position="140"/>
    </location>
</feature>
<protein>
    <recommendedName>
        <fullName evidence="6">TVP38/TMEM64 family membrane protein</fullName>
    </recommendedName>
</protein>
<dbReference type="GO" id="GO:0005886">
    <property type="term" value="C:plasma membrane"/>
    <property type="evidence" value="ECO:0007669"/>
    <property type="project" value="UniProtKB-SubCell"/>
</dbReference>
<dbReference type="InterPro" id="IPR032816">
    <property type="entry name" value="VTT_dom"/>
</dbReference>
<dbReference type="AlphaFoldDB" id="A0A941GRZ0"/>
<feature type="domain" description="VTT" evidence="7">
    <location>
        <begin position="59"/>
        <end position="168"/>
    </location>
</feature>
<proteinExistence type="inferred from homology"/>
<feature type="transmembrane region" description="Helical" evidence="6">
    <location>
        <begin position="70"/>
        <end position="91"/>
    </location>
</feature>
<keyword evidence="5 6" id="KW-0472">Membrane</keyword>
<comment type="caution">
    <text evidence="8">The sequence shown here is derived from an EMBL/GenBank/DDBJ whole genome shotgun (WGS) entry which is preliminary data.</text>
</comment>
<evidence type="ECO:0000256" key="5">
    <source>
        <dbReference type="ARBA" id="ARBA00023136"/>
    </source>
</evidence>
<comment type="subcellular location">
    <subcellularLocation>
        <location evidence="1 6">Cell membrane</location>
        <topology evidence="1 6">Multi-pass membrane protein</topology>
    </subcellularLocation>
</comment>
<evidence type="ECO:0000259" key="7">
    <source>
        <dbReference type="Pfam" id="PF09335"/>
    </source>
</evidence>
<dbReference type="PANTHER" id="PTHR12677">
    <property type="entry name" value="GOLGI APPARATUS MEMBRANE PROTEIN TVP38-RELATED"/>
    <property type="match status" value="1"/>
</dbReference>
<dbReference type="InterPro" id="IPR015414">
    <property type="entry name" value="TMEM64"/>
</dbReference>
<evidence type="ECO:0000256" key="4">
    <source>
        <dbReference type="ARBA" id="ARBA00022989"/>
    </source>
</evidence>
<evidence type="ECO:0000313" key="8">
    <source>
        <dbReference type="EMBL" id="MBR8672280.1"/>
    </source>
</evidence>
<dbReference type="EMBL" id="JAGTPX010000036">
    <property type="protein sequence ID" value="MBR8672280.1"/>
    <property type="molecule type" value="Genomic_DNA"/>
</dbReference>
<feature type="transmembrane region" description="Helical" evidence="6">
    <location>
        <begin position="37"/>
        <end position="63"/>
    </location>
</feature>
<accession>A0A941GRZ0</accession>
<dbReference type="PANTHER" id="PTHR12677:SF55">
    <property type="entry name" value="UNDECAPRENYL PHOSPHATE TRANSPORTER SAOUHSC_00901-RELATED"/>
    <property type="match status" value="1"/>
</dbReference>
<evidence type="ECO:0000256" key="1">
    <source>
        <dbReference type="ARBA" id="ARBA00004651"/>
    </source>
</evidence>
<comment type="similarity">
    <text evidence="6">Belongs to the TVP38/TMEM64 family.</text>
</comment>
<dbReference type="RefSeq" id="WP_016205285.1">
    <property type="nucleotide sequence ID" value="NZ_JAGTPX020000034.1"/>
</dbReference>
<reference evidence="8" key="1">
    <citation type="submission" date="2021-04" db="EMBL/GenBank/DDBJ databases">
        <title>Genomic analysis of electroactive and textile dye degrading Bacillus circulans strain: DC10 isolated from constructed wetland-microbial fuel cells treating textile dye wastewaters.</title>
        <authorList>
            <person name="Patel D.U."/>
            <person name="Desai C.R."/>
        </authorList>
    </citation>
    <scope>NUCLEOTIDE SEQUENCE</scope>
    <source>
        <strain evidence="8">DC10</strain>
    </source>
</reference>
<evidence type="ECO:0000256" key="6">
    <source>
        <dbReference type="RuleBase" id="RU366058"/>
    </source>
</evidence>
<organism evidence="8">
    <name type="scientific">Niallia circulans</name>
    <name type="common">Bacillus circulans</name>
    <dbReference type="NCBI Taxonomy" id="1397"/>
    <lineage>
        <taxon>Bacteria</taxon>
        <taxon>Bacillati</taxon>
        <taxon>Bacillota</taxon>
        <taxon>Bacilli</taxon>
        <taxon>Bacillales</taxon>
        <taxon>Bacillaceae</taxon>
        <taxon>Niallia</taxon>
    </lineage>
</organism>
<gene>
    <name evidence="8" type="ORF">KD144_22325</name>
</gene>
<sequence length="214" mass="24988">MTISLFIIFFRYTDIFQAIRQGEIDSVTSVFKNNLSYALIVSLFIMIIQNSFTVIPLILVITLNFYSFGFFYGFLWSWFSSVIAAMIIFYATRFWFQDFVISKVQKHQEMLDKIEQKGMRYVVYGRIFPFFPTSILNIIAGVSNISIRPFTIGTAIGNFFYFFVLALIPYGVFSTDINPLALIIIVLLITGVFYYFNRKKPSLMERVKEIKRRA</sequence>
<feature type="transmembrane region" description="Helical" evidence="6">
    <location>
        <begin position="152"/>
        <end position="173"/>
    </location>
</feature>
<dbReference type="Pfam" id="PF09335">
    <property type="entry name" value="VTT_dom"/>
    <property type="match status" value="1"/>
</dbReference>
<keyword evidence="3 6" id="KW-0812">Transmembrane</keyword>
<name>A0A941GRZ0_NIACI</name>